<feature type="region of interest" description="Disordered" evidence="1">
    <location>
        <begin position="252"/>
        <end position="271"/>
    </location>
</feature>
<comment type="caution">
    <text evidence="2">The sequence shown here is derived from an EMBL/GenBank/DDBJ whole genome shotgun (WGS) entry which is preliminary data.</text>
</comment>
<protein>
    <submittedName>
        <fullName evidence="2">Uncharacterized protein</fullName>
    </submittedName>
</protein>
<accession>A0A645D8M6</accession>
<evidence type="ECO:0000313" key="2">
    <source>
        <dbReference type="EMBL" id="MPM85890.1"/>
    </source>
</evidence>
<reference evidence="2" key="1">
    <citation type="submission" date="2019-08" db="EMBL/GenBank/DDBJ databases">
        <authorList>
            <person name="Kucharzyk K."/>
            <person name="Murdoch R.W."/>
            <person name="Higgins S."/>
            <person name="Loffler F."/>
        </authorList>
    </citation>
    <scope>NUCLEOTIDE SEQUENCE</scope>
</reference>
<sequence>MAGSIRPAVGHGHLQGQRLIELEPVDSALGRLDRVRTMNRPVGLVQLWQPEPRAQLGGHRIIDPLHDVEHKIGAFRDLPGGHLAGRRIDAHQSGAAHLMGHRRLRLIGAAHDVALRIEHHEVRVAHLHLIVEGSDLTDEDPFDPLAELRLPELRVAVLAEEGCPQEAGAVGELDLQPAATVRSMCGICDHLGHLRDQSDILPRLQATQFGGLGAREVAPGQVAHQIGHRDQLEGSKRLAGRSTQHLGQWRGQLPESLGAPRPAHSPPAGCA</sequence>
<proteinExistence type="predicted"/>
<evidence type="ECO:0000256" key="1">
    <source>
        <dbReference type="SAM" id="MobiDB-lite"/>
    </source>
</evidence>
<dbReference type="AlphaFoldDB" id="A0A645D8M6"/>
<name>A0A645D8M6_9ZZZZ</name>
<organism evidence="2">
    <name type="scientific">bioreactor metagenome</name>
    <dbReference type="NCBI Taxonomy" id="1076179"/>
    <lineage>
        <taxon>unclassified sequences</taxon>
        <taxon>metagenomes</taxon>
        <taxon>ecological metagenomes</taxon>
    </lineage>
</organism>
<gene>
    <name evidence="2" type="ORF">SDC9_132973</name>
</gene>
<dbReference type="EMBL" id="VSSQ01034070">
    <property type="protein sequence ID" value="MPM85890.1"/>
    <property type="molecule type" value="Genomic_DNA"/>
</dbReference>